<feature type="region of interest" description="Disordered" evidence="7">
    <location>
        <begin position="1"/>
        <end position="34"/>
    </location>
</feature>
<dbReference type="EMBL" id="WBMT01000014">
    <property type="protein sequence ID" value="KAB2345128.1"/>
    <property type="molecule type" value="Genomic_DNA"/>
</dbReference>
<comment type="caution">
    <text evidence="9">The sequence shown here is derived from an EMBL/GenBank/DDBJ whole genome shotgun (WGS) entry which is preliminary data.</text>
</comment>
<keyword evidence="10" id="KW-1185">Reference proteome</keyword>
<dbReference type="Gene3D" id="3.40.50.410">
    <property type="entry name" value="von Willebrand factor, type A domain"/>
    <property type="match status" value="1"/>
</dbReference>
<dbReference type="InterPro" id="IPR037214">
    <property type="entry name" value="TROVE_dom_sf"/>
</dbReference>
<comment type="similarity">
    <text evidence="2">Belongs to the Ro 60 kDa family.</text>
</comment>
<evidence type="ECO:0000259" key="8">
    <source>
        <dbReference type="PROSITE" id="PS50988"/>
    </source>
</evidence>
<dbReference type="GO" id="GO:0003723">
    <property type="term" value="F:RNA binding"/>
    <property type="evidence" value="ECO:0007669"/>
    <property type="project" value="UniProtKB-KW"/>
</dbReference>
<comment type="subcellular location">
    <subcellularLocation>
        <location evidence="1">Cytoplasm</location>
    </subcellularLocation>
</comment>
<evidence type="ECO:0000313" key="10">
    <source>
        <dbReference type="Proteomes" id="UP000468735"/>
    </source>
</evidence>
<dbReference type="SUPFAM" id="SSF53300">
    <property type="entry name" value="vWA-like"/>
    <property type="match status" value="1"/>
</dbReference>
<proteinExistence type="inferred from homology"/>
<keyword evidence="6" id="KW-0687">Ribonucleoprotein</keyword>
<organism evidence="9 10">
    <name type="scientific">Actinomadura rudentiformis</name>
    <dbReference type="NCBI Taxonomy" id="359158"/>
    <lineage>
        <taxon>Bacteria</taxon>
        <taxon>Bacillati</taxon>
        <taxon>Actinomycetota</taxon>
        <taxon>Actinomycetes</taxon>
        <taxon>Streptosporangiales</taxon>
        <taxon>Thermomonosporaceae</taxon>
        <taxon>Actinomadura</taxon>
    </lineage>
</organism>
<keyword evidence="4" id="KW-0479">Metal-binding</keyword>
<dbReference type="InterPro" id="IPR040322">
    <property type="entry name" value="TROVE2"/>
</dbReference>
<evidence type="ECO:0000313" key="9">
    <source>
        <dbReference type="EMBL" id="KAB2345128.1"/>
    </source>
</evidence>
<dbReference type="Proteomes" id="UP000468735">
    <property type="component" value="Unassembled WGS sequence"/>
</dbReference>
<evidence type="ECO:0000256" key="7">
    <source>
        <dbReference type="SAM" id="MobiDB-lite"/>
    </source>
</evidence>
<evidence type="ECO:0000256" key="3">
    <source>
        <dbReference type="ARBA" id="ARBA00022490"/>
    </source>
</evidence>
<evidence type="ECO:0000256" key="2">
    <source>
        <dbReference type="ARBA" id="ARBA00007814"/>
    </source>
</evidence>
<dbReference type="SUPFAM" id="SSF140864">
    <property type="entry name" value="TROVE domain-like"/>
    <property type="match status" value="1"/>
</dbReference>
<gene>
    <name evidence="9" type="ORF">F8566_28025</name>
</gene>
<dbReference type="GO" id="GO:0005737">
    <property type="term" value="C:cytoplasm"/>
    <property type="evidence" value="ECO:0007669"/>
    <property type="project" value="UniProtKB-SubCell"/>
</dbReference>
<dbReference type="PANTHER" id="PTHR14202">
    <property type="entry name" value="60 KDA RIBONUCLEOPROTEIN SSA/RO"/>
    <property type="match status" value="1"/>
</dbReference>
<dbReference type="PANTHER" id="PTHR14202:SF0">
    <property type="entry name" value="RNA-BINDING PROTEIN RO60"/>
    <property type="match status" value="1"/>
</dbReference>
<dbReference type="Pfam" id="PF05731">
    <property type="entry name" value="TROVE"/>
    <property type="match status" value="1"/>
</dbReference>
<feature type="domain" description="TROVE" evidence="8">
    <location>
        <begin position="25"/>
        <end position="364"/>
    </location>
</feature>
<name>A0A6H9YW94_9ACTN</name>
<reference evidence="9 10" key="1">
    <citation type="submission" date="2019-09" db="EMBL/GenBank/DDBJ databases">
        <title>Actinomadura physcomitrii sp. nov., a novel actinomycete isolated from moss [Physcomitrium sphaericum (Ludw) Fuernr].</title>
        <authorList>
            <person name="Zhuang X."/>
            <person name="Liu C."/>
        </authorList>
    </citation>
    <scope>NUCLEOTIDE SEQUENCE [LARGE SCALE GENOMIC DNA]</scope>
    <source>
        <strain evidence="9 10">HMC1</strain>
    </source>
</reference>
<evidence type="ECO:0000256" key="4">
    <source>
        <dbReference type="ARBA" id="ARBA00022723"/>
    </source>
</evidence>
<dbReference type="AlphaFoldDB" id="A0A6H9YW94"/>
<keyword evidence="3" id="KW-0963">Cytoplasm</keyword>
<keyword evidence="5" id="KW-0694">RNA-binding</keyword>
<dbReference type="InterPro" id="IPR008858">
    <property type="entry name" value="TROVE_dom"/>
</dbReference>
<dbReference type="GO" id="GO:1990904">
    <property type="term" value="C:ribonucleoprotein complex"/>
    <property type="evidence" value="ECO:0007669"/>
    <property type="project" value="UniProtKB-KW"/>
</dbReference>
<dbReference type="RefSeq" id="WP_151564840.1">
    <property type="nucleotide sequence ID" value="NZ_WBMT01000014.1"/>
</dbReference>
<protein>
    <submittedName>
        <fullName evidence="9">TROVE domain-containing protein</fullName>
    </submittedName>
</protein>
<dbReference type="PROSITE" id="PS50988">
    <property type="entry name" value="TROVE"/>
    <property type="match status" value="1"/>
</dbReference>
<sequence length="532" mass="57925">MAKFNRSRMRTATSSPVTAEAVASGRTHEGAPGHVRDTKSELFLLAVTNMVGEGTFYEKAGDRDDRYRALVHQAAVTDGDWLAGFLPWLRTQAGMRSAPIVGALEAVRARLDAGLHGGNRQLVSSVLARADEPGEALAYWTATYGRAIPKPVKRGIGDAVLRLGTEFNYVKWGSSEARGFTFADILNLTHPGDRKGSSQGNRFQGPWQHDLFGYVVKRPYQADAPIPESLGTLTRRSALLSMPVDERRRVLEDPQVLRRAGITWEALAGWLQGPMDAAAWEAMIPSMGVFALVRNLRNFDQAGVSDEVAAQVAAKISNPEVVARSRMFPFRFLAAYKAAPSLRWSYALEKALNHSLANVPALRGRSLILVDRSGSMFGRISDKSGLNRADSAAIFGAALAMRAQDADLVEFGTGHRRVRVRRGESLLTVLKRFTSMGGTETAEAVRANFRAHDRVVIVTDEQAWGGYHGGDPTAQVPPDVPVYTWNLAGYKHGHGPSGTGNRHTFGGLNDAAFGLIPLLEARQSATWPWLTA</sequence>
<accession>A0A6H9YW94</accession>
<dbReference type="GO" id="GO:0046872">
    <property type="term" value="F:metal ion binding"/>
    <property type="evidence" value="ECO:0007669"/>
    <property type="project" value="UniProtKB-KW"/>
</dbReference>
<evidence type="ECO:0000256" key="5">
    <source>
        <dbReference type="ARBA" id="ARBA00022884"/>
    </source>
</evidence>
<evidence type="ECO:0000256" key="6">
    <source>
        <dbReference type="ARBA" id="ARBA00023274"/>
    </source>
</evidence>
<dbReference type="InterPro" id="IPR036465">
    <property type="entry name" value="vWFA_dom_sf"/>
</dbReference>
<dbReference type="OrthoDB" id="208855at2"/>
<evidence type="ECO:0000256" key="1">
    <source>
        <dbReference type="ARBA" id="ARBA00004496"/>
    </source>
</evidence>